<dbReference type="PROSITE" id="PS00055">
    <property type="entry name" value="RIBOSOMAL_S12"/>
    <property type="match status" value="1"/>
</dbReference>
<proteinExistence type="inferred from homology"/>
<comment type="similarity">
    <text evidence="2">Belongs to the universal ribosomal protein uS12 family.</text>
</comment>
<dbReference type="GO" id="GO:0003735">
    <property type="term" value="F:structural constituent of ribosome"/>
    <property type="evidence" value="ECO:0007669"/>
    <property type="project" value="InterPro"/>
</dbReference>
<accession>A0A8T1MWS0</accession>
<reference evidence="8 9" key="1">
    <citation type="journal article" date="2018" name="Biotechnol. Adv.">
        <title>Improved genomic resources and new bioinformatic workflow for the carcinogenic parasite Clonorchis sinensis: Biotechnological implications.</title>
        <authorList>
            <person name="Wang D."/>
            <person name="Korhonen P.K."/>
            <person name="Gasser R.B."/>
            <person name="Young N.D."/>
        </authorList>
    </citation>
    <scope>NUCLEOTIDE SEQUENCE [LARGE SCALE GENOMIC DNA]</scope>
    <source>
        <strain evidence="8">Cs-k2</strain>
    </source>
</reference>
<dbReference type="SUPFAM" id="SSF50249">
    <property type="entry name" value="Nucleic acid-binding proteins"/>
    <property type="match status" value="1"/>
</dbReference>
<keyword evidence="5" id="KW-0496">Mitochondrion</keyword>
<comment type="subcellular location">
    <subcellularLocation>
        <location evidence="1">Mitochondrion</location>
    </subcellularLocation>
</comment>
<keyword evidence="4 8" id="KW-0689">Ribosomal protein</keyword>
<dbReference type="PRINTS" id="PR01034">
    <property type="entry name" value="RIBOSOMALS12"/>
</dbReference>
<dbReference type="InterPro" id="IPR012340">
    <property type="entry name" value="NA-bd_OB-fold"/>
</dbReference>
<keyword evidence="3" id="KW-0809">Transit peptide</keyword>
<dbReference type="AlphaFoldDB" id="A0A8T1MWS0"/>
<evidence type="ECO:0000313" key="8">
    <source>
        <dbReference type="EMBL" id="KAG5453312.1"/>
    </source>
</evidence>
<dbReference type="InterPro" id="IPR005679">
    <property type="entry name" value="Ribosomal_uS12_bac"/>
</dbReference>
<evidence type="ECO:0000256" key="7">
    <source>
        <dbReference type="ARBA" id="ARBA00035248"/>
    </source>
</evidence>
<dbReference type="GO" id="GO:0005739">
    <property type="term" value="C:mitochondrion"/>
    <property type="evidence" value="ECO:0007669"/>
    <property type="project" value="UniProtKB-SubCell"/>
</dbReference>
<evidence type="ECO:0000256" key="3">
    <source>
        <dbReference type="ARBA" id="ARBA00022946"/>
    </source>
</evidence>
<dbReference type="Gene3D" id="2.40.50.140">
    <property type="entry name" value="Nucleic acid-binding proteins"/>
    <property type="match status" value="1"/>
</dbReference>
<reference evidence="8 9" key="2">
    <citation type="journal article" date="2021" name="Genomics">
        <title>High-quality reference genome for Clonorchis sinensis.</title>
        <authorList>
            <person name="Young N.D."/>
            <person name="Stroehlein A.J."/>
            <person name="Kinkar L."/>
            <person name="Wang T."/>
            <person name="Sohn W.M."/>
            <person name="Chang B.C.H."/>
            <person name="Kaur P."/>
            <person name="Weisz D."/>
            <person name="Dudchenko O."/>
            <person name="Aiden E.L."/>
            <person name="Korhonen P.K."/>
            <person name="Gasser R.B."/>
        </authorList>
    </citation>
    <scope>NUCLEOTIDE SEQUENCE [LARGE SCALE GENOMIC DNA]</scope>
    <source>
        <strain evidence="8">Cs-k2</strain>
    </source>
</reference>
<evidence type="ECO:0000256" key="6">
    <source>
        <dbReference type="ARBA" id="ARBA00023274"/>
    </source>
</evidence>
<evidence type="ECO:0000256" key="2">
    <source>
        <dbReference type="ARBA" id="ARBA00005657"/>
    </source>
</evidence>
<evidence type="ECO:0000256" key="5">
    <source>
        <dbReference type="ARBA" id="ARBA00023128"/>
    </source>
</evidence>
<organism evidence="8 9">
    <name type="scientific">Clonorchis sinensis</name>
    <name type="common">Chinese liver fluke</name>
    <dbReference type="NCBI Taxonomy" id="79923"/>
    <lineage>
        <taxon>Eukaryota</taxon>
        <taxon>Metazoa</taxon>
        <taxon>Spiralia</taxon>
        <taxon>Lophotrochozoa</taxon>
        <taxon>Platyhelminthes</taxon>
        <taxon>Trematoda</taxon>
        <taxon>Digenea</taxon>
        <taxon>Opisthorchiida</taxon>
        <taxon>Opisthorchiata</taxon>
        <taxon>Opisthorchiidae</taxon>
        <taxon>Clonorchis</taxon>
    </lineage>
</organism>
<dbReference type="GO" id="GO:0006412">
    <property type="term" value="P:translation"/>
    <property type="evidence" value="ECO:0007669"/>
    <property type="project" value="InterPro"/>
</dbReference>
<dbReference type="EMBL" id="NIRI02000013">
    <property type="protein sequence ID" value="KAG5453312.1"/>
    <property type="molecule type" value="Genomic_DNA"/>
</dbReference>
<dbReference type="InterPro" id="IPR006032">
    <property type="entry name" value="Ribosomal_uS12"/>
</dbReference>
<dbReference type="GO" id="GO:0015935">
    <property type="term" value="C:small ribosomal subunit"/>
    <property type="evidence" value="ECO:0007669"/>
    <property type="project" value="InterPro"/>
</dbReference>
<keyword evidence="6" id="KW-0687">Ribonucleoprotein</keyword>
<dbReference type="PANTHER" id="PTHR11652">
    <property type="entry name" value="30S RIBOSOMAL PROTEIN S12 FAMILY MEMBER"/>
    <property type="match status" value="1"/>
</dbReference>
<dbReference type="FunFam" id="2.40.50.140:FF:000115">
    <property type="entry name" value="28S ribosomal protein S12, mitochondrial"/>
    <property type="match status" value="1"/>
</dbReference>
<evidence type="ECO:0000313" key="9">
    <source>
        <dbReference type="Proteomes" id="UP000286415"/>
    </source>
</evidence>
<dbReference type="CDD" id="cd03368">
    <property type="entry name" value="Ribosomal_S12"/>
    <property type="match status" value="1"/>
</dbReference>
<keyword evidence="9" id="KW-1185">Reference proteome</keyword>
<dbReference type="Pfam" id="PF00164">
    <property type="entry name" value="Ribosom_S12_S23"/>
    <property type="match status" value="1"/>
</dbReference>
<dbReference type="OrthoDB" id="361013at2759"/>
<sequence>MLLGILSRISYLPVFGRPTCSFVQRSSIISPSHLVRYIKSMSFSPIYETTRSLATLAYMAVMGPHQKKRPPNKPMDHKPFMKAIVLKTLIRKPKKPNSANRKCVRVRLSNGREVVAHVPGEGHNLQEHNVVLVRGGRTQDLIGVKHKVVRGKLDCAPVQKPSPNVK</sequence>
<protein>
    <recommendedName>
        <fullName evidence="7">Small ribosomal subunit protein uS12m</fullName>
    </recommendedName>
</protein>
<dbReference type="Proteomes" id="UP000286415">
    <property type="component" value="Unassembled WGS sequence"/>
</dbReference>
<name>A0A8T1MWS0_CLOSI</name>
<evidence type="ECO:0000256" key="1">
    <source>
        <dbReference type="ARBA" id="ARBA00004173"/>
    </source>
</evidence>
<gene>
    <name evidence="8" type="ORF">CSKR_202469</name>
</gene>
<comment type="caution">
    <text evidence="8">The sequence shown here is derived from an EMBL/GenBank/DDBJ whole genome shotgun (WGS) entry which is preliminary data.</text>
</comment>
<dbReference type="NCBIfam" id="TIGR00981">
    <property type="entry name" value="rpsL_bact"/>
    <property type="match status" value="1"/>
</dbReference>
<evidence type="ECO:0000256" key="4">
    <source>
        <dbReference type="ARBA" id="ARBA00022980"/>
    </source>
</evidence>